<organism evidence="2">
    <name type="scientific">Heterobasidion annosum</name>
    <name type="common">Root rot fungus</name>
    <name type="synonym">Polyporus annosus</name>
    <dbReference type="NCBI Taxonomy" id="13563"/>
    <lineage>
        <taxon>Eukaryota</taxon>
        <taxon>Fungi</taxon>
        <taxon>Dikarya</taxon>
        <taxon>Basidiomycota</taxon>
        <taxon>Agaricomycotina</taxon>
        <taxon>Agaricomycetes</taxon>
        <taxon>Russulales</taxon>
        <taxon>Bondarzewiaceae</taxon>
        <taxon>Heterobasidion</taxon>
        <taxon>Heterobasidion annosum species complex</taxon>
    </lineage>
</organism>
<dbReference type="EMBL" id="AF218075">
    <property type="protein sequence ID" value="AAF25445.1"/>
    <property type="molecule type" value="Genomic_DNA"/>
</dbReference>
<reference evidence="2" key="1">
    <citation type="submission" date="1999-12" db="EMBL/GenBank/DDBJ databases">
        <title>Isolation of laccase gene from the F-type of the root rot fungus--Heterobasidion annosum.</title>
        <authorList>
            <person name="Asiegbu F.O."/>
        </authorList>
    </citation>
    <scope>NUCLEOTIDE SEQUENCE</scope>
    <source>
        <strain evidence="2">Faf 8-5</strain>
    </source>
</reference>
<proteinExistence type="predicted"/>
<dbReference type="InterPro" id="IPR008972">
    <property type="entry name" value="Cupredoxin"/>
</dbReference>
<dbReference type="Gene3D" id="2.60.40.420">
    <property type="entry name" value="Cupredoxins - blue copper proteins"/>
    <property type="match status" value="1"/>
</dbReference>
<dbReference type="AlphaFoldDB" id="Q9UUZ8"/>
<accession>Q9UUZ8</accession>
<name>Q9UUZ8_HETAN</name>
<protein>
    <submittedName>
        <fullName evidence="2">Laccase</fullName>
    </submittedName>
</protein>
<dbReference type="GO" id="GO:0016491">
    <property type="term" value="F:oxidoreductase activity"/>
    <property type="evidence" value="ECO:0007669"/>
    <property type="project" value="UniProtKB-ARBA"/>
</dbReference>
<sequence>MSDVHLDHSKTEYLLLGQRYSIVVNANQKVDNYWIRAAPNTVPPGFDNGRNSAILRYKGAPTVDPTTPLVESTQPMVETNLHVSGARTICQQPVKRSLSTG</sequence>
<dbReference type="InterPro" id="IPR001117">
    <property type="entry name" value="Cu-oxidase_2nd"/>
</dbReference>
<dbReference type="Pfam" id="PF00394">
    <property type="entry name" value="Cu-oxidase"/>
    <property type="match status" value="1"/>
</dbReference>
<feature type="domain" description="Plastocyanin-like" evidence="1">
    <location>
        <begin position="15"/>
        <end position="60"/>
    </location>
</feature>
<feature type="non-terminal residue" evidence="2">
    <location>
        <position position="1"/>
    </location>
</feature>
<dbReference type="SUPFAM" id="SSF49503">
    <property type="entry name" value="Cupredoxins"/>
    <property type="match status" value="1"/>
</dbReference>
<evidence type="ECO:0000313" key="2">
    <source>
        <dbReference type="EMBL" id="AAF25445.1"/>
    </source>
</evidence>
<evidence type="ECO:0000259" key="1">
    <source>
        <dbReference type="Pfam" id="PF00394"/>
    </source>
</evidence>